<feature type="domain" description="Fibronectin type-III" evidence="11">
    <location>
        <begin position="452"/>
        <end position="546"/>
    </location>
</feature>
<dbReference type="RefSeq" id="XP_033180892.1">
    <property type="nucleotide sequence ID" value="XM_033325001.1"/>
</dbReference>
<dbReference type="SMART" id="SM00060">
    <property type="entry name" value="FN3"/>
    <property type="match status" value="3"/>
</dbReference>
<keyword evidence="8" id="KW-0675">Receptor</keyword>
<evidence type="ECO:0000256" key="5">
    <source>
        <dbReference type="ARBA" id="ARBA00022737"/>
    </source>
</evidence>
<dbReference type="InterPro" id="IPR036116">
    <property type="entry name" value="FN3_sf"/>
</dbReference>
<evidence type="ECO:0000313" key="13">
    <source>
        <dbReference type="Proteomes" id="UP000261640"/>
    </source>
</evidence>
<dbReference type="SUPFAM" id="SSF49265">
    <property type="entry name" value="Fibronectin type III"/>
    <property type="match status" value="2"/>
</dbReference>
<dbReference type="GeneTree" id="ENSGT00940000155603"/>
<sequence length="835" mass="92364">MEWSPAMVWTCLLVTGFGLVLLPDLSISTSRAFPGPPRLTGCVFINRANVTCHWEAADTPTTHYTLQVWRMTGMLCRAVSLSTNHSQKMFTCTTSDTSCTAGMNGSSVRFTFGIIVIAHTRSQDISSEPRCQPGRLEVMLPPVMLNNIKPVDGSPQCLNVIWSRTLSIFPVSTSEIEAGNLNTQIQFAAQGQFRVQVKNVTVTSYSFRVCLFRPDTSYTIKLRHRYRGPQSPWSPWSNARQGRTREDAPSAAPVLWRQVKHQDKKGGRLTSLLWKPLPHFLANGRVLYYNVTCQTERGQILNDPGSCRDLHHASTSCTLLLPAGRCSCALTASNSAGTSPQARIWLLRAFETEPPSPNQITASPLDNSSLDVCWMLLDDQSVTGFVVEWFAVLEKNSSILYWERLNRSSTALVIAEGIKPMERYAVSVKALYGERGAGMDRTIHIYTLQGAPSAGPTVEVQQISSSTVELSWSPVAVELLHGFIRNYTLNYAEANQPVKSVFVPGHVHRYSLKNLAPGNYDIFIQANTDAGAGAAGPIANVHIDSEEFSIVMNAIVPLLLISLALMLMACLAQNKMVKQKLCQNVPNPSHSTLAHWTPKTILENMKMTVVPEKPEIKYSEVILLGESELQNCNPDQDTSYHSTCNLQTYSPHQYCPLSVLGSQTVQNTRISEKFITDPNTVKATSNVNLSTCSSNYSNILFSQMPKIPPTLIISPFCPSRTVSVIDIKATKSESQLSPPNELKTFHFFLNHHQSPDLFSDFCSVSQSTVLRSRLSELSLPKQPFSQSNLNSAPSLQPIFPHSDFFSASFSPFLASDFVDFSYCPVACDPYISPDV</sequence>
<dbReference type="GO" id="GO:0005886">
    <property type="term" value="C:plasma membrane"/>
    <property type="evidence" value="ECO:0007669"/>
    <property type="project" value="UniProtKB-ARBA"/>
</dbReference>
<dbReference type="InterPro" id="IPR013783">
    <property type="entry name" value="Ig-like_fold"/>
</dbReference>
<evidence type="ECO:0000256" key="9">
    <source>
        <dbReference type="ARBA" id="ARBA00023180"/>
    </source>
</evidence>
<evidence type="ECO:0000313" key="12">
    <source>
        <dbReference type="Ensembl" id="ENSMAMP00000004284.2"/>
    </source>
</evidence>
<keyword evidence="3 10" id="KW-0812">Transmembrane</keyword>
<organism evidence="12 13">
    <name type="scientific">Mastacembelus armatus</name>
    <name type="common">zig-zag eel</name>
    <dbReference type="NCBI Taxonomy" id="205130"/>
    <lineage>
        <taxon>Eukaryota</taxon>
        <taxon>Metazoa</taxon>
        <taxon>Chordata</taxon>
        <taxon>Craniata</taxon>
        <taxon>Vertebrata</taxon>
        <taxon>Euteleostomi</taxon>
        <taxon>Actinopterygii</taxon>
        <taxon>Neopterygii</taxon>
        <taxon>Teleostei</taxon>
        <taxon>Neoteleostei</taxon>
        <taxon>Acanthomorphata</taxon>
        <taxon>Anabantaria</taxon>
        <taxon>Synbranchiformes</taxon>
        <taxon>Mastacembelidae</taxon>
        <taxon>Mastacembelus</taxon>
    </lineage>
</organism>
<keyword evidence="6 10" id="KW-1133">Transmembrane helix</keyword>
<evidence type="ECO:0000256" key="4">
    <source>
        <dbReference type="ARBA" id="ARBA00022729"/>
    </source>
</evidence>
<evidence type="ECO:0000256" key="3">
    <source>
        <dbReference type="ARBA" id="ARBA00022692"/>
    </source>
</evidence>
<accession>A0A3Q3L3R0</accession>
<reference evidence="12" key="2">
    <citation type="submission" date="2025-09" db="UniProtKB">
        <authorList>
            <consortium name="Ensembl"/>
        </authorList>
    </citation>
    <scope>IDENTIFICATION</scope>
</reference>
<dbReference type="InterPro" id="IPR003961">
    <property type="entry name" value="FN3_dom"/>
</dbReference>
<evidence type="ECO:0000256" key="2">
    <source>
        <dbReference type="ARBA" id="ARBA00008921"/>
    </source>
</evidence>
<protein>
    <submittedName>
        <fullName evidence="12">Interleukin-31 receptor subunit alpha-like</fullName>
    </submittedName>
</protein>
<feature type="transmembrane region" description="Helical" evidence="10">
    <location>
        <begin position="550"/>
        <end position="571"/>
    </location>
</feature>
<name>A0A3Q3L3R0_9TELE</name>
<dbReference type="Proteomes" id="UP000261640">
    <property type="component" value="Unplaced"/>
</dbReference>
<comment type="similarity">
    <text evidence="2">Belongs to the type I cytokine receptor family. Type 2 subfamily.</text>
</comment>
<dbReference type="InterPro" id="IPR052672">
    <property type="entry name" value="Type1_Cytokine_Rcpt_Type2"/>
</dbReference>
<keyword evidence="4" id="KW-0732">Signal</keyword>
<dbReference type="CDD" id="cd00063">
    <property type="entry name" value="FN3"/>
    <property type="match status" value="1"/>
</dbReference>
<dbReference type="Pfam" id="PF00041">
    <property type="entry name" value="fn3"/>
    <property type="match status" value="1"/>
</dbReference>
<dbReference type="PROSITE" id="PS50853">
    <property type="entry name" value="FN3"/>
    <property type="match status" value="2"/>
</dbReference>
<evidence type="ECO:0000259" key="11">
    <source>
        <dbReference type="PROSITE" id="PS50853"/>
    </source>
</evidence>
<proteinExistence type="inferred from homology"/>
<evidence type="ECO:0000256" key="1">
    <source>
        <dbReference type="ARBA" id="ARBA00004479"/>
    </source>
</evidence>
<evidence type="ECO:0000256" key="7">
    <source>
        <dbReference type="ARBA" id="ARBA00023136"/>
    </source>
</evidence>
<keyword evidence="5" id="KW-0677">Repeat</keyword>
<dbReference type="Ensembl" id="ENSMAMT00000004388.2">
    <property type="protein sequence ID" value="ENSMAMP00000004284.2"/>
    <property type="gene ID" value="ENSMAMG00000002900.2"/>
</dbReference>
<evidence type="ECO:0000256" key="8">
    <source>
        <dbReference type="ARBA" id="ARBA00023170"/>
    </source>
</evidence>
<dbReference type="GeneID" id="113135989"/>
<evidence type="ECO:0000256" key="10">
    <source>
        <dbReference type="SAM" id="Phobius"/>
    </source>
</evidence>
<comment type="subcellular location">
    <subcellularLocation>
        <location evidence="1">Membrane</location>
        <topology evidence="1">Single-pass type I membrane protein</topology>
    </subcellularLocation>
</comment>
<reference evidence="12" key="1">
    <citation type="submission" date="2025-08" db="UniProtKB">
        <authorList>
            <consortium name="Ensembl"/>
        </authorList>
    </citation>
    <scope>IDENTIFICATION</scope>
</reference>
<dbReference type="OrthoDB" id="9884260at2759"/>
<dbReference type="STRING" id="205130.ENSMAMP00000004284"/>
<dbReference type="Gene3D" id="2.60.40.10">
    <property type="entry name" value="Immunoglobulins"/>
    <property type="match status" value="5"/>
</dbReference>
<dbReference type="PANTHER" id="PTHR48423:SF1">
    <property type="entry name" value="INTERLEUKIN-27 RECEPTOR SUBUNIT ALPHA"/>
    <property type="match status" value="1"/>
</dbReference>
<feature type="domain" description="Fibronectin type-III" evidence="11">
    <location>
        <begin position="141"/>
        <end position="247"/>
    </location>
</feature>
<dbReference type="PANTHER" id="PTHR48423">
    <property type="entry name" value="INTERLEUKIN-27 RECEPTOR SUBUNIT ALPHA"/>
    <property type="match status" value="1"/>
</dbReference>
<keyword evidence="13" id="KW-1185">Reference proteome</keyword>
<dbReference type="InParanoid" id="A0A3Q3L3R0"/>
<keyword evidence="7 10" id="KW-0472">Membrane</keyword>
<evidence type="ECO:0000256" key="6">
    <source>
        <dbReference type="ARBA" id="ARBA00022989"/>
    </source>
</evidence>
<dbReference type="AlphaFoldDB" id="A0A3Q3L3R0"/>
<keyword evidence="9" id="KW-0325">Glycoprotein</keyword>